<feature type="compositionally biased region" description="Polar residues" evidence="7">
    <location>
        <begin position="965"/>
        <end position="995"/>
    </location>
</feature>
<dbReference type="GO" id="GO:0008380">
    <property type="term" value="P:RNA splicing"/>
    <property type="evidence" value="ECO:0007669"/>
    <property type="project" value="UniProtKB-KW"/>
</dbReference>
<evidence type="ECO:0000256" key="1">
    <source>
        <dbReference type="ARBA" id="ARBA00004123"/>
    </source>
</evidence>
<organism evidence="9 10">
    <name type="scientific">Powellomyces hirtus</name>
    <dbReference type="NCBI Taxonomy" id="109895"/>
    <lineage>
        <taxon>Eukaryota</taxon>
        <taxon>Fungi</taxon>
        <taxon>Fungi incertae sedis</taxon>
        <taxon>Chytridiomycota</taxon>
        <taxon>Chytridiomycota incertae sedis</taxon>
        <taxon>Chytridiomycetes</taxon>
        <taxon>Spizellomycetales</taxon>
        <taxon>Powellomycetaceae</taxon>
        <taxon>Powellomyces</taxon>
    </lineage>
</organism>
<evidence type="ECO:0000256" key="7">
    <source>
        <dbReference type="SAM" id="MobiDB-lite"/>
    </source>
</evidence>
<evidence type="ECO:0000256" key="5">
    <source>
        <dbReference type="ARBA" id="ARBA00023242"/>
    </source>
</evidence>
<sequence length="1012" mass="114769">MTPKHTQSLSDDEPLARHEGALDSSSDGSDDDDAKSEMDVTAPGESALSPDELKALRQQVASSPYNYESHLKYITELRRAADFQKLRDARQHMSEIFPLSEDIWLQWIEDESRLAATAEEKRAIAQLYQKAVVDYLSIKLWHSFLSYLYNEYEETLDSAPEDQWISMEAIREISDQGLNATQLHFTEVFHHNRCSRDQIPVLNMAFVAHRKGATVWRAYRDFEALICEAAPTKPQISRMRDIYIKRLQIPHMQLDETFSEYSGFESTYDPENYESRLIAASSIVAATSKERDLREPYEKALIDSNHGLAEYQNYLSMEKSHSKGDPFRIRTLYERAVVRHCLDPTLWDAYITDIVNLFDVEIVLVPLVQRAVRNCNWVADTWSHQIRMMEHFKKPDVEVHAQFDRALTVLSPLANMEEIIKLFQSKQDYEMHQIDWTEGASEADLARIERCKANIEYIHTAFPPGDPYLRLERGLLRIYTRKLKDFSAARELYVSLTKAFGKQSDLWVEYADFERLYGTTAQARAVYKTASIRATDWPERIFEAWLSFEREEGSVETYYSALSLIKKQTHVVERRRLKELEKAEVMAPATQVMQQANQTEGETSVNGQFKKRPREADPENDASPGKRQKPEEAQVDTKAKMQEFHIVNSKVGGNMLYITNLSTSVQQQHLSDLFAKCGRIVDLYMQPNPETGALEAYVELAEVNRVRDAVSLDGTKIGGEAIRVMRCKPASTLWNFNGAEEKNKIYVSNLPVDIKKPALREIFSKYGTTVDIRLVLKNSIAFAYIEYADEESAQRSLVVDGRNIAGRKISVAISNPQKTKVKEADPKELFVSNLAFTTQPEDIEALFKEYGAVKDVRMMHNRDGQTKGTAFVEFETEDAAKKALALNGTQVDGRVIVVTVPDPNMRHGFDSSMRGRGRGRGRGAPRAGLGFSATRADVSTERATSFIPRVAARGGAAGNRKKTLKMNSKPKTQASAPSNGGSSTQPASQQGNSAPTAWKTPDDFRKMLMRRD</sequence>
<feature type="domain" description="RRM" evidence="8">
    <location>
        <begin position="743"/>
        <end position="816"/>
    </location>
</feature>
<dbReference type="SMART" id="SM00361">
    <property type="entry name" value="RRM_1"/>
    <property type="match status" value="1"/>
</dbReference>
<feature type="domain" description="RRM" evidence="8">
    <location>
        <begin position="654"/>
        <end position="729"/>
    </location>
</feature>
<accession>A0A507EB55</accession>
<comment type="caution">
    <text evidence="9">The sequence shown here is derived from an EMBL/GenBank/DDBJ whole genome shotgun (WGS) entry which is preliminary data.</text>
</comment>
<feature type="region of interest" description="Disordered" evidence="7">
    <location>
        <begin position="1"/>
        <end position="51"/>
    </location>
</feature>
<dbReference type="InterPro" id="IPR000504">
    <property type="entry name" value="RRM_dom"/>
</dbReference>
<dbReference type="InterPro" id="IPR011990">
    <property type="entry name" value="TPR-like_helical_dom_sf"/>
</dbReference>
<name>A0A507EB55_9FUNG</name>
<reference evidence="9 10" key="1">
    <citation type="journal article" date="2019" name="Sci. Rep.">
        <title>Comparative genomics of chytrid fungi reveal insights into the obligate biotrophic and pathogenic lifestyle of Synchytrium endobioticum.</title>
        <authorList>
            <person name="van de Vossenberg B.T.L.H."/>
            <person name="Warris S."/>
            <person name="Nguyen H.D.T."/>
            <person name="van Gent-Pelzer M.P.E."/>
            <person name="Joly D.L."/>
            <person name="van de Geest H.C."/>
            <person name="Bonants P.J.M."/>
            <person name="Smith D.S."/>
            <person name="Levesque C.A."/>
            <person name="van der Lee T.A.J."/>
        </authorList>
    </citation>
    <scope>NUCLEOTIDE SEQUENCE [LARGE SCALE GENOMIC DNA]</scope>
    <source>
        <strain evidence="9 10">CBS 809.83</strain>
    </source>
</reference>
<evidence type="ECO:0000256" key="4">
    <source>
        <dbReference type="ARBA" id="ARBA00023187"/>
    </source>
</evidence>
<keyword evidence="6" id="KW-0694">RNA-binding</keyword>
<keyword evidence="5" id="KW-0539">Nucleus</keyword>
<dbReference type="Pfam" id="PF00076">
    <property type="entry name" value="RRM_1"/>
    <property type="match status" value="3"/>
</dbReference>
<feature type="region of interest" description="Disordered" evidence="7">
    <location>
        <begin position="593"/>
        <end position="637"/>
    </location>
</feature>
<dbReference type="InterPro" id="IPR035979">
    <property type="entry name" value="RBD_domain_sf"/>
</dbReference>
<keyword evidence="4" id="KW-0508">mRNA splicing</keyword>
<dbReference type="SUPFAM" id="SSF48452">
    <property type="entry name" value="TPR-like"/>
    <property type="match status" value="1"/>
</dbReference>
<evidence type="ECO:0000256" key="3">
    <source>
        <dbReference type="ARBA" id="ARBA00022737"/>
    </source>
</evidence>
<dbReference type="GO" id="GO:0006397">
    <property type="term" value="P:mRNA processing"/>
    <property type="evidence" value="ECO:0007669"/>
    <property type="project" value="UniProtKB-KW"/>
</dbReference>
<dbReference type="InterPro" id="IPR008847">
    <property type="entry name" value="Suf"/>
</dbReference>
<dbReference type="InterPro" id="IPR003954">
    <property type="entry name" value="RRM_euk-type"/>
</dbReference>
<feature type="compositionally biased region" description="Basic and acidic residues" evidence="7">
    <location>
        <begin position="628"/>
        <end position="637"/>
    </location>
</feature>
<dbReference type="GO" id="GO:0003723">
    <property type="term" value="F:RNA binding"/>
    <property type="evidence" value="ECO:0007669"/>
    <property type="project" value="UniProtKB-UniRule"/>
</dbReference>
<dbReference type="Gene3D" id="1.25.40.10">
    <property type="entry name" value="Tetratricopeptide repeat domain"/>
    <property type="match status" value="2"/>
</dbReference>
<dbReference type="Proteomes" id="UP000318582">
    <property type="component" value="Unassembled WGS sequence"/>
</dbReference>
<evidence type="ECO:0000256" key="6">
    <source>
        <dbReference type="PROSITE-ProRule" id="PRU00176"/>
    </source>
</evidence>
<dbReference type="InterPro" id="IPR003107">
    <property type="entry name" value="HAT"/>
</dbReference>
<dbReference type="SUPFAM" id="SSF54928">
    <property type="entry name" value="RNA-binding domain, RBD"/>
    <property type="match status" value="3"/>
</dbReference>
<keyword evidence="2" id="KW-0507">mRNA processing</keyword>
<dbReference type="STRING" id="109895.A0A507EB55"/>
<dbReference type="SMART" id="SM00360">
    <property type="entry name" value="RRM"/>
    <property type="match status" value="3"/>
</dbReference>
<dbReference type="PANTHER" id="PTHR17204:SF25">
    <property type="entry name" value="RRM DOMAIN-CONTAINING PROTEIN"/>
    <property type="match status" value="1"/>
</dbReference>
<dbReference type="Gene3D" id="3.30.70.330">
    <property type="match status" value="3"/>
</dbReference>
<dbReference type="PROSITE" id="PS50102">
    <property type="entry name" value="RRM"/>
    <property type="match status" value="3"/>
</dbReference>
<dbReference type="AlphaFoldDB" id="A0A507EB55"/>
<dbReference type="InterPro" id="IPR012677">
    <property type="entry name" value="Nucleotide-bd_a/b_plait_sf"/>
</dbReference>
<dbReference type="SMART" id="SM00386">
    <property type="entry name" value="HAT"/>
    <property type="match status" value="5"/>
</dbReference>
<keyword evidence="3" id="KW-0677">Repeat</keyword>
<feature type="compositionally biased region" description="Basic and acidic residues" evidence="7">
    <location>
        <begin position="1000"/>
        <end position="1012"/>
    </location>
</feature>
<evidence type="ECO:0000259" key="8">
    <source>
        <dbReference type="PROSITE" id="PS50102"/>
    </source>
</evidence>
<keyword evidence="10" id="KW-1185">Reference proteome</keyword>
<feature type="compositionally biased region" description="Polar residues" evidence="7">
    <location>
        <begin position="593"/>
        <end position="607"/>
    </location>
</feature>
<gene>
    <name evidence="9" type="ORF">PhCBS80983_g01427</name>
</gene>
<dbReference type="PANTHER" id="PTHR17204">
    <property type="entry name" value="PRE-MRNA PROCESSING PROTEIN PRP39-RELATED"/>
    <property type="match status" value="1"/>
</dbReference>
<comment type="subcellular location">
    <subcellularLocation>
        <location evidence="1">Nucleus</location>
    </subcellularLocation>
</comment>
<evidence type="ECO:0000313" key="9">
    <source>
        <dbReference type="EMBL" id="TPX60971.1"/>
    </source>
</evidence>
<dbReference type="GO" id="GO:0005634">
    <property type="term" value="C:nucleus"/>
    <property type="evidence" value="ECO:0007669"/>
    <property type="project" value="UniProtKB-SubCell"/>
</dbReference>
<dbReference type="Pfam" id="PF05843">
    <property type="entry name" value="Suf"/>
    <property type="match status" value="1"/>
</dbReference>
<evidence type="ECO:0000256" key="2">
    <source>
        <dbReference type="ARBA" id="ARBA00022664"/>
    </source>
</evidence>
<protein>
    <recommendedName>
        <fullName evidence="8">RRM domain-containing protein</fullName>
    </recommendedName>
</protein>
<evidence type="ECO:0000313" key="10">
    <source>
        <dbReference type="Proteomes" id="UP000318582"/>
    </source>
</evidence>
<feature type="region of interest" description="Disordered" evidence="7">
    <location>
        <begin position="907"/>
        <end position="1012"/>
    </location>
</feature>
<proteinExistence type="predicted"/>
<feature type="domain" description="RRM" evidence="8">
    <location>
        <begin position="827"/>
        <end position="903"/>
    </location>
</feature>
<dbReference type="EMBL" id="QEAQ01000011">
    <property type="protein sequence ID" value="TPX60971.1"/>
    <property type="molecule type" value="Genomic_DNA"/>
</dbReference>